<dbReference type="CDD" id="cd02042">
    <property type="entry name" value="ParAB_family"/>
    <property type="match status" value="1"/>
</dbReference>
<evidence type="ECO:0000313" key="3">
    <source>
        <dbReference type="Proteomes" id="UP000028523"/>
    </source>
</evidence>
<accession>A0A084U454</accession>
<dbReference type="Proteomes" id="UP000028523">
    <property type="component" value="Unassembled WGS sequence"/>
</dbReference>
<evidence type="ECO:0000259" key="1">
    <source>
        <dbReference type="Pfam" id="PF13614"/>
    </source>
</evidence>
<dbReference type="EMBL" id="AWQU01000067">
    <property type="protein sequence ID" value="KFB07740.1"/>
    <property type="molecule type" value="Genomic_DNA"/>
</dbReference>
<protein>
    <submittedName>
        <fullName evidence="2">ATPase involved in chromosome partitioning</fullName>
    </submittedName>
</protein>
<dbReference type="Gene3D" id="3.40.50.300">
    <property type="entry name" value="P-loop containing nucleotide triphosphate hydrolases"/>
    <property type="match status" value="1"/>
</dbReference>
<comment type="caution">
    <text evidence="2">The sequence shown here is derived from an EMBL/GenBank/DDBJ whole genome shotgun (WGS) entry which is preliminary data.</text>
</comment>
<sequence>MEVQMIIGVVNNKGGVLKTTLSTNLGACLSLDSKKTIIVDLDGQGNVIATFGKNPFNLEYTVMDFLKGDCTLDKAIVRERPPYLDILPGNDDLNFFDMYMSNGEVSQSGLRKLLQKLDEIYDYVIVDTPPNMSTVVATVLSTVNLAIIPFEPDQYATLGLRRIVNASKEFIARNNPNMKVIAIPTKVNTRVTIHNDIINESIRPKLTSEGVYVTKNFISQSTKSTAAVGYERVPILFSVIKSKYQDEYIELKNEIIDYIKNNILSNNNTTNSINNNNFLNNINQSPINNTNSNINPNKQEPQVLHTTVQDNNNNELNKNSNEPILSFNYSIDDNKKEGDK</sequence>
<proteinExistence type="predicted"/>
<dbReference type="Pfam" id="PF13614">
    <property type="entry name" value="AAA_31"/>
    <property type="match status" value="1"/>
</dbReference>
<dbReference type="InterPro" id="IPR050678">
    <property type="entry name" value="DNA_Partitioning_ATPase"/>
</dbReference>
<dbReference type="AlphaFoldDB" id="A0A084U454"/>
<reference evidence="2 3" key="1">
    <citation type="journal article" date="2014" name="PLoS ONE">
        <title>Reduction of Hydrogen Peroxide Accumulation and Toxicity by a Catalase from Mycoplasma iowae.</title>
        <authorList>
            <person name="Pritchard R.E."/>
            <person name="Prassinos A.J."/>
            <person name="Osborne J.D."/>
            <person name="Raviv Z."/>
            <person name="Balish M.F."/>
        </authorList>
    </citation>
    <scope>NUCLEOTIDE SEQUENCE [LARGE SCALE GENOMIC DNA]</scope>
    <source>
        <strain evidence="2 3">DK-CPA</strain>
    </source>
</reference>
<evidence type="ECO:0000313" key="2">
    <source>
        <dbReference type="EMBL" id="KFB07740.1"/>
    </source>
</evidence>
<dbReference type="InterPro" id="IPR027417">
    <property type="entry name" value="P-loop_NTPase"/>
</dbReference>
<keyword evidence="3" id="KW-1185">Reference proteome</keyword>
<dbReference type="InterPro" id="IPR025669">
    <property type="entry name" value="AAA_dom"/>
</dbReference>
<organism evidence="2 3">
    <name type="scientific">Malacoplasma iowae DK-CPA</name>
    <dbReference type="NCBI Taxonomy" id="1394179"/>
    <lineage>
        <taxon>Bacteria</taxon>
        <taxon>Bacillati</taxon>
        <taxon>Mycoplasmatota</taxon>
        <taxon>Mycoplasmoidales</taxon>
        <taxon>Mycoplasmoidaceae</taxon>
        <taxon>Malacoplasma</taxon>
    </lineage>
</organism>
<dbReference type="PANTHER" id="PTHR13696">
    <property type="entry name" value="P-LOOP CONTAINING NUCLEOSIDE TRIPHOSPHATE HYDROLASE"/>
    <property type="match status" value="1"/>
</dbReference>
<name>A0A084U454_MALIO</name>
<dbReference type="PANTHER" id="PTHR13696:SF52">
    <property type="entry name" value="PARA FAMILY PROTEIN CT_582"/>
    <property type="match status" value="1"/>
</dbReference>
<gene>
    <name evidence="2" type="primary">soj</name>
    <name evidence="2" type="ORF">P271_597</name>
</gene>
<dbReference type="SUPFAM" id="SSF52540">
    <property type="entry name" value="P-loop containing nucleoside triphosphate hydrolases"/>
    <property type="match status" value="1"/>
</dbReference>
<feature type="domain" description="AAA" evidence="1">
    <location>
        <begin position="6"/>
        <end position="179"/>
    </location>
</feature>